<comment type="caution">
    <text evidence="7">The sequence shown here is derived from an EMBL/GenBank/DDBJ whole genome shotgun (WGS) entry which is preliminary data.</text>
</comment>
<evidence type="ECO:0000256" key="1">
    <source>
        <dbReference type="ARBA" id="ARBA00004383"/>
    </source>
</evidence>
<dbReference type="InterPro" id="IPR004799">
    <property type="entry name" value="Periplasmic_diS_OxRdtase_DsbE"/>
</dbReference>
<accession>F7QCJ4</accession>
<dbReference type="Gene3D" id="3.40.30.10">
    <property type="entry name" value="Glutaredoxin"/>
    <property type="match status" value="1"/>
</dbReference>
<evidence type="ECO:0000256" key="2">
    <source>
        <dbReference type="ARBA" id="ARBA00007758"/>
    </source>
</evidence>
<dbReference type="GO" id="GO:0030288">
    <property type="term" value="C:outer membrane-bounded periplasmic space"/>
    <property type="evidence" value="ECO:0007669"/>
    <property type="project" value="InterPro"/>
</dbReference>
<comment type="subcellular location">
    <subcellularLocation>
        <location evidence="1">Cell inner membrane</location>
        <topology evidence="1">Single-pass membrane protein</topology>
        <orientation evidence="1">Periplasmic side</orientation>
    </subcellularLocation>
</comment>
<dbReference type="InterPro" id="IPR036249">
    <property type="entry name" value="Thioredoxin-like_sf"/>
</dbReference>
<keyword evidence="5" id="KW-0676">Redox-active center</keyword>
<dbReference type="InterPro" id="IPR013766">
    <property type="entry name" value="Thioredoxin_domain"/>
</dbReference>
<dbReference type="PROSITE" id="PS51352">
    <property type="entry name" value="THIOREDOXIN_2"/>
    <property type="match status" value="1"/>
</dbReference>
<comment type="similarity">
    <text evidence="2">Belongs to the thioredoxin family. DsbE subfamily.</text>
</comment>
<dbReference type="EMBL" id="AFNV02000018">
    <property type="protein sequence ID" value="ERJ18510.1"/>
    <property type="molecule type" value="Genomic_DNA"/>
</dbReference>
<dbReference type="PROSITE" id="PS00194">
    <property type="entry name" value="THIOREDOXIN_1"/>
    <property type="match status" value="1"/>
</dbReference>
<reference evidence="7 8" key="1">
    <citation type="journal article" date="2011" name="J. Bacteriol.">
        <title>Genome sequence of Salinisphaera shabanensis, a gammaproteobacterium from the harsh, variable environment of the brine-seawater interface of the Shaban Deep in the Red Sea.</title>
        <authorList>
            <person name="Antunes A."/>
            <person name="Alam I."/>
            <person name="Bajic V.B."/>
            <person name="Stingl U."/>
        </authorList>
    </citation>
    <scope>NUCLEOTIDE SEQUENCE [LARGE SCALE GENOMIC DNA]</scope>
    <source>
        <strain evidence="7 8">E1L3A</strain>
    </source>
</reference>
<feature type="domain" description="Thioredoxin" evidence="6">
    <location>
        <begin position="34"/>
        <end position="173"/>
    </location>
</feature>
<evidence type="ECO:0000313" key="8">
    <source>
        <dbReference type="Proteomes" id="UP000006242"/>
    </source>
</evidence>
<dbReference type="PANTHER" id="PTHR42852:SF6">
    <property type="entry name" value="THIOL:DISULFIDE INTERCHANGE PROTEIN DSBE"/>
    <property type="match status" value="1"/>
</dbReference>
<organism evidence="7 8">
    <name type="scientific">Salinisphaera shabanensis E1L3A</name>
    <dbReference type="NCBI Taxonomy" id="1033802"/>
    <lineage>
        <taxon>Bacteria</taxon>
        <taxon>Pseudomonadati</taxon>
        <taxon>Pseudomonadota</taxon>
        <taxon>Gammaproteobacteria</taxon>
        <taxon>Salinisphaerales</taxon>
        <taxon>Salinisphaeraceae</taxon>
        <taxon>Salinisphaera</taxon>
    </lineage>
</organism>
<dbReference type="RefSeq" id="WP_006914678.1">
    <property type="nucleotide sequence ID" value="NZ_AFNV02000018.1"/>
</dbReference>
<protein>
    <submittedName>
        <fullName evidence="7">Thioldisulfide interchange protein</fullName>
    </submittedName>
</protein>
<dbReference type="GO" id="GO:0005886">
    <property type="term" value="C:plasma membrane"/>
    <property type="evidence" value="ECO:0007669"/>
    <property type="project" value="UniProtKB-SubCell"/>
</dbReference>
<gene>
    <name evidence="7" type="primary">ccmG</name>
    <name evidence="7" type="ORF">SSPSH_002601</name>
</gene>
<keyword evidence="4" id="KW-1015">Disulfide bond</keyword>
<dbReference type="PANTHER" id="PTHR42852">
    <property type="entry name" value="THIOL:DISULFIDE INTERCHANGE PROTEIN DSBE"/>
    <property type="match status" value="1"/>
</dbReference>
<dbReference type="InterPro" id="IPR017937">
    <property type="entry name" value="Thioredoxin_CS"/>
</dbReference>
<dbReference type="GO" id="GO:0017004">
    <property type="term" value="P:cytochrome complex assembly"/>
    <property type="evidence" value="ECO:0007669"/>
    <property type="project" value="UniProtKB-KW"/>
</dbReference>
<dbReference type="InterPro" id="IPR013740">
    <property type="entry name" value="Redoxin"/>
</dbReference>
<dbReference type="SUPFAM" id="SSF52833">
    <property type="entry name" value="Thioredoxin-like"/>
    <property type="match status" value="1"/>
</dbReference>
<dbReference type="CDD" id="cd03010">
    <property type="entry name" value="TlpA_like_DsbE"/>
    <property type="match status" value="1"/>
</dbReference>
<dbReference type="eggNOG" id="COG0526">
    <property type="taxonomic scope" value="Bacteria"/>
</dbReference>
<evidence type="ECO:0000256" key="5">
    <source>
        <dbReference type="ARBA" id="ARBA00023284"/>
    </source>
</evidence>
<dbReference type="STRING" id="1033802.SSPSH_002601"/>
<keyword evidence="3" id="KW-0201">Cytochrome c-type biogenesis</keyword>
<dbReference type="Proteomes" id="UP000006242">
    <property type="component" value="Unassembled WGS sequence"/>
</dbReference>
<evidence type="ECO:0000313" key="7">
    <source>
        <dbReference type="EMBL" id="ERJ18510.1"/>
    </source>
</evidence>
<sequence>MMRWRLIVPVLVVFVLIVLLGYGLTRRPDILPSAFIDKPAPAFDLPTLASDRERISAADLKGSVTLVNVWASWCVACRAEHELITAVSRRTGVPVVGLNYKDTEEDALRWLGRYGNPFAVVAFDPSGAVGIDWGVSAVPETFVIDAEGIIRYKVVGPITREEMNATLIPKLEQLKGADS</sequence>
<evidence type="ECO:0000259" key="6">
    <source>
        <dbReference type="PROSITE" id="PS51352"/>
    </source>
</evidence>
<evidence type="ECO:0000256" key="4">
    <source>
        <dbReference type="ARBA" id="ARBA00023157"/>
    </source>
</evidence>
<dbReference type="NCBIfam" id="TIGR00385">
    <property type="entry name" value="dsbE"/>
    <property type="match status" value="1"/>
</dbReference>
<name>F7QCJ4_9GAMM</name>
<keyword evidence="8" id="KW-1185">Reference proteome</keyword>
<dbReference type="Pfam" id="PF08534">
    <property type="entry name" value="Redoxin"/>
    <property type="match status" value="1"/>
</dbReference>
<dbReference type="AlphaFoldDB" id="F7QCJ4"/>
<reference evidence="7 8" key="2">
    <citation type="journal article" date="2013" name="PLoS ONE">
        <title>INDIGO - INtegrated Data Warehouse of MIcrobial GenOmes with Examples from the Red Sea Extremophiles.</title>
        <authorList>
            <person name="Alam I."/>
            <person name="Antunes A."/>
            <person name="Kamau A.A."/>
            <person name="Ba Alawi W."/>
            <person name="Kalkatawi M."/>
            <person name="Stingl U."/>
            <person name="Bajic V.B."/>
        </authorList>
    </citation>
    <scope>NUCLEOTIDE SEQUENCE [LARGE SCALE GENOMIC DNA]</scope>
    <source>
        <strain evidence="7 8">E1L3A</strain>
    </source>
</reference>
<dbReference type="GO" id="GO:0015036">
    <property type="term" value="F:disulfide oxidoreductase activity"/>
    <property type="evidence" value="ECO:0007669"/>
    <property type="project" value="InterPro"/>
</dbReference>
<dbReference type="InterPro" id="IPR050553">
    <property type="entry name" value="Thioredoxin_ResA/DsbE_sf"/>
</dbReference>
<proteinExistence type="inferred from homology"/>
<evidence type="ECO:0000256" key="3">
    <source>
        <dbReference type="ARBA" id="ARBA00022748"/>
    </source>
</evidence>